<keyword evidence="3" id="KW-1185">Reference proteome</keyword>
<protein>
    <submittedName>
        <fullName evidence="2">GAF domain-containing protein</fullName>
    </submittedName>
</protein>
<evidence type="ECO:0000313" key="3">
    <source>
        <dbReference type="Proteomes" id="UP000283255"/>
    </source>
</evidence>
<sequence>MKYSNVVSPYLDLNPQANADRDAQSQANYMQAMLQISSLQQKSLPLNHYLLQLHKIVNQCMHAENFFVAIYNADKSQVSVPYFVDQHDQHFDLATPVDAQEFLSNSLLGYILQRKQPLLADKAKIDRLKQAQVLSSRGTDCTSWLGMPLIHHSQVWGAIAVQSYDEHKHYQTCQVPFFQFVAEQAATCLYQHIELTQLKDYQHQLEDLVDWQVDEIRILKSKLQKAS</sequence>
<dbReference type="Gene3D" id="3.30.450.40">
    <property type="match status" value="1"/>
</dbReference>
<dbReference type="InterPro" id="IPR029016">
    <property type="entry name" value="GAF-like_dom_sf"/>
</dbReference>
<dbReference type="InterPro" id="IPR003018">
    <property type="entry name" value="GAF"/>
</dbReference>
<dbReference type="SUPFAM" id="SSF55781">
    <property type="entry name" value="GAF domain-like"/>
    <property type="match status" value="1"/>
</dbReference>
<evidence type="ECO:0000259" key="1">
    <source>
        <dbReference type="Pfam" id="PF01590"/>
    </source>
</evidence>
<dbReference type="EMBL" id="QZCH01000018">
    <property type="protein sequence ID" value="RJG42304.1"/>
    <property type="molecule type" value="Genomic_DNA"/>
</dbReference>
<proteinExistence type="predicted"/>
<dbReference type="Proteomes" id="UP000283255">
    <property type="component" value="Unassembled WGS sequence"/>
</dbReference>
<dbReference type="RefSeq" id="WP_119911320.1">
    <property type="nucleotide sequence ID" value="NZ_QZCH01000018.1"/>
</dbReference>
<evidence type="ECO:0000313" key="2">
    <source>
        <dbReference type="EMBL" id="RJG42304.1"/>
    </source>
</evidence>
<feature type="domain" description="GAF" evidence="1">
    <location>
        <begin position="68"/>
        <end position="189"/>
    </location>
</feature>
<gene>
    <name evidence="2" type="ORF">D1Z90_13570</name>
</gene>
<reference evidence="2 3" key="1">
    <citation type="submission" date="2018-09" db="EMBL/GenBank/DDBJ databases">
        <authorList>
            <person name="Wang F."/>
        </authorList>
    </citation>
    <scope>NUCLEOTIDE SEQUENCE [LARGE SCALE GENOMIC DNA]</scope>
    <source>
        <strain evidence="2 3">PLHSC7-2</strain>
    </source>
</reference>
<accession>A0A418YCT5</accession>
<reference evidence="2 3" key="2">
    <citation type="submission" date="2019-01" db="EMBL/GenBank/DDBJ databases">
        <title>Motilimonas pumilus sp. nov., isolated from the gut of sea cucumber (Apostichopus japonicus).</title>
        <authorList>
            <person name="Wang F.-Q."/>
            <person name="Ren L.-H."/>
            <person name="Lin Y.-W."/>
            <person name="Sun G.-H."/>
            <person name="Du Z.-J."/>
            <person name="Zhao J.-X."/>
            <person name="Liu X.-J."/>
            <person name="Liu L.-J."/>
        </authorList>
    </citation>
    <scope>NUCLEOTIDE SEQUENCE [LARGE SCALE GENOMIC DNA]</scope>
    <source>
        <strain evidence="2 3">PLHSC7-2</strain>
    </source>
</reference>
<dbReference type="OrthoDB" id="9812260at2"/>
<dbReference type="Pfam" id="PF01590">
    <property type="entry name" value="GAF"/>
    <property type="match status" value="1"/>
</dbReference>
<name>A0A418YCT5_9GAMM</name>
<dbReference type="AlphaFoldDB" id="A0A418YCT5"/>
<comment type="caution">
    <text evidence="2">The sequence shown here is derived from an EMBL/GenBank/DDBJ whole genome shotgun (WGS) entry which is preliminary data.</text>
</comment>
<organism evidence="2 3">
    <name type="scientific">Motilimonas pumila</name>
    <dbReference type="NCBI Taxonomy" id="2303987"/>
    <lineage>
        <taxon>Bacteria</taxon>
        <taxon>Pseudomonadati</taxon>
        <taxon>Pseudomonadota</taxon>
        <taxon>Gammaproteobacteria</taxon>
        <taxon>Alteromonadales</taxon>
        <taxon>Alteromonadales genera incertae sedis</taxon>
        <taxon>Motilimonas</taxon>
    </lineage>
</organism>